<dbReference type="CDD" id="cd18791">
    <property type="entry name" value="SF2_C_RHA"/>
    <property type="match status" value="1"/>
</dbReference>
<dbReference type="GO" id="GO:0005524">
    <property type="term" value="F:ATP binding"/>
    <property type="evidence" value="ECO:0007669"/>
    <property type="project" value="UniProtKB-KW"/>
</dbReference>
<dbReference type="InterPro" id="IPR011545">
    <property type="entry name" value="DEAD/DEAH_box_helicase_dom"/>
</dbReference>
<accession>A0A7R8CZ42</accession>
<feature type="domain" description="Helicase ATP-binding" evidence="6">
    <location>
        <begin position="1"/>
        <end position="151"/>
    </location>
</feature>
<keyword evidence="4" id="KW-0347">Helicase</keyword>
<organism evidence="8 9">
    <name type="scientific">Lepeophtheirus salmonis</name>
    <name type="common">Salmon louse</name>
    <name type="synonym">Caligus salmonis</name>
    <dbReference type="NCBI Taxonomy" id="72036"/>
    <lineage>
        <taxon>Eukaryota</taxon>
        <taxon>Metazoa</taxon>
        <taxon>Ecdysozoa</taxon>
        <taxon>Arthropoda</taxon>
        <taxon>Crustacea</taxon>
        <taxon>Multicrustacea</taxon>
        <taxon>Hexanauplia</taxon>
        <taxon>Copepoda</taxon>
        <taxon>Siphonostomatoida</taxon>
        <taxon>Caligidae</taxon>
        <taxon>Lepeophtheirus</taxon>
    </lineage>
</organism>
<dbReference type="GO" id="GO:0005730">
    <property type="term" value="C:nucleolus"/>
    <property type="evidence" value="ECO:0007669"/>
    <property type="project" value="TreeGrafter"/>
</dbReference>
<dbReference type="InterPro" id="IPR008610">
    <property type="entry name" value="Ebp2"/>
</dbReference>
<feature type="domain" description="Helicase C-terminal" evidence="7">
    <location>
        <begin position="270"/>
        <end position="437"/>
    </location>
</feature>
<gene>
    <name evidence="8" type="ORF">LSAA_11697</name>
</gene>
<dbReference type="PROSITE" id="PS00690">
    <property type="entry name" value="DEAH_ATP_HELICASE"/>
    <property type="match status" value="1"/>
</dbReference>
<evidence type="ECO:0000259" key="6">
    <source>
        <dbReference type="PROSITE" id="PS51192"/>
    </source>
</evidence>
<evidence type="ECO:0000256" key="2">
    <source>
        <dbReference type="ARBA" id="ARBA00022741"/>
    </source>
</evidence>
<dbReference type="InterPro" id="IPR001650">
    <property type="entry name" value="Helicase_C-like"/>
</dbReference>
<dbReference type="SMART" id="SM00490">
    <property type="entry name" value="HELICc"/>
    <property type="match status" value="1"/>
</dbReference>
<dbReference type="SUPFAM" id="SSF52540">
    <property type="entry name" value="P-loop containing nucleoside triphosphate hydrolases"/>
    <property type="match status" value="1"/>
</dbReference>
<keyword evidence="9" id="KW-1185">Reference proteome</keyword>
<dbReference type="EMBL" id="HG994585">
    <property type="protein sequence ID" value="CAF2973553.1"/>
    <property type="molecule type" value="Genomic_DNA"/>
</dbReference>
<evidence type="ECO:0000313" key="8">
    <source>
        <dbReference type="EMBL" id="CAF2973553.1"/>
    </source>
</evidence>
<comment type="similarity">
    <text evidence="1">Belongs to the DEAD box helicase family. DEAH subfamily.</text>
</comment>
<dbReference type="GO" id="GO:0003723">
    <property type="term" value="F:RNA binding"/>
    <property type="evidence" value="ECO:0007669"/>
    <property type="project" value="TreeGrafter"/>
</dbReference>
<dbReference type="Gene3D" id="1.20.120.1080">
    <property type="match status" value="1"/>
</dbReference>
<reference evidence="8" key="1">
    <citation type="submission" date="2021-02" db="EMBL/GenBank/DDBJ databases">
        <authorList>
            <person name="Bekaert M."/>
        </authorList>
    </citation>
    <scope>NUCLEOTIDE SEQUENCE</scope>
    <source>
        <strain evidence="8">IoA-00</strain>
    </source>
</reference>
<dbReference type="EC" id="3.6.4.13" evidence="8"/>
<name>A0A7R8CZ42_LEPSM</name>
<dbReference type="GO" id="GO:0000462">
    <property type="term" value="P:maturation of SSU-rRNA from tricistronic rRNA transcript (SSU-rRNA, 5.8S rRNA, LSU-rRNA)"/>
    <property type="evidence" value="ECO:0007669"/>
    <property type="project" value="TreeGrafter"/>
</dbReference>
<dbReference type="GO" id="GO:0016787">
    <property type="term" value="F:hydrolase activity"/>
    <property type="evidence" value="ECO:0007669"/>
    <property type="project" value="UniProtKB-KW"/>
</dbReference>
<dbReference type="Pfam" id="PF07717">
    <property type="entry name" value="OB_NTP_bind"/>
    <property type="match status" value="1"/>
</dbReference>
<keyword evidence="2" id="KW-0547">Nucleotide-binding</keyword>
<dbReference type="InterPro" id="IPR011709">
    <property type="entry name" value="DEAD-box_helicase_OB_fold"/>
</dbReference>
<evidence type="ECO:0000259" key="7">
    <source>
        <dbReference type="PROSITE" id="PS51194"/>
    </source>
</evidence>
<dbReference type="Pfam" id="PF05890">
    <property type="entry name" value="Ebp2"/>
    <property type="match status" value="1"/>
</dbReference>
<dbReference type="Gene3D" id="3.40.50.300">
    <property type="entry name" value="P-loop containing nucleotide triphosphate hydrolases"/>
    <property type="match status" value="3"/>
</dbReference>
<dbReference type="InterPro" id="IPR027417">
    <property type="entry name" value="P-loop_NTPase"/>
</dbReference>
<dbReference type="Proteomes" id="UP000675881">
    <property type="component" value="Chromosome 6"/>
</dbReference>
<proteinExistence type="inferred from homology"/>
<evidence type="ECO:0000256" key="4">
    <source>
        <dbReference type="ARBA" id="ARBA00022806"/>
    </source>
</evidence>
<dbReference type="SMART" id="SM00487">
    <property type="entry name" value="DEXDc"/>
    <property type="match status" value="1"/>
</dbReference>
<evidence type="ECO:0000256" key="3">
    <source>
        <dbReference type="ARBA" id="ARBA00022801"/>
    </source>
</evidence>
<sequence>METIAENPVLVLAGETGSGKTTQVPQFLYEAGYAEDGKMIGVTEPRRVAALSMSKRVAEEMNLDFGDEVGYQIRFEGNAKDSTKIKFMTDGVLLREIEKDFLLSKYSVLILDEAHERNKNGDPLRLIIMSATLRIEDFTANQRLFKHPPPVVKVESRQFDVTAHFNKRTPDDYVKECLKKVSKIHTTLPDGGILIFLTGQQEVNLVVRKLRAMFPASKGTHHGSDLDSEGEENVESELRTALSKVKKKKCDKKQYTNLSKDSSNLLPNVNLDDYGVVPLDDNETDVLECPDEDRISDLENDEDTPQNKLCQPLWVLPLYSLLNSEKQSEVFKPPPEGYRLCVVVSTNIAETSLTIPGIKYVVDTGKVKTKFYDKVTGVSTYHVTWVSKAQANQRAGRAGRTAPGIAIVYIPLQFMKTNFKIIKFNIKAESQSLEKPYQHFLFHPNLGKMLALSHQHDLLPYSITLVAALSVQEVLLETPIGSGEEQEIEQKKGRYDKTEISKIRRTWAGKGNAFLLGDPMVLIRAVGAAEFEGCSPDFCHRYGLRLKAMKEIRKLRRQLTNEVNIVLPGKNLALDPNLKPPSDEDAKLLRQIILSGLPDQVASKIHKDGKEWKFAYRYGELEEPVLMHQTSVLRSLVPEWVCFQEIIEIKGKMYMRGLTRISTLKFSCCSDQSHDEELQEALAAGLLKPGLNSVIKAKKRSLFNNINGLKAKLQELEKSLPWIERLDMLNNPAPLAPELANEELAHKVQREKVLKLSKNKNLEEDPIHNDFKREMLSYRQAQAAILEAIPRLQSMDIHMNKIRGKLISKQVVQERIEKVRKLRELKKYGKQVQVEVQQKRHKEKREMLEEVKNPRKKMKKTSQSIDMKKKFKDKKFGFGGKKTRIQTKYKFKY</sequence>
<evidence type="ECO:0000313" key="9">
    <source>
        <dbReference type="Proteomes" id="UP000675881"/>
    </source>
</evidence>
<dbReference type="Pfam" id="PF00270">
    <property type="entry name" value="DEAD"/>
    <property type="match status" value="1"/>
</dbReference>
<dbReference type="GO" id="GO:0003724">
    <property type="term" value="F:RNA helicase activity"/>
    <property type="evidence" value="ECO:0007669"/>
    <property type="project" value="UniProtKB-EC"/>
</dbReference>
<evidence type="ECO:0000256" key="5">
    <source>
        <dbReference type="ARBA" id="ARBA00022840"/>
    </source>
</evidence>
<dbReference type="PANTHER" id="PTHR18934:SF99">
    <property type="entry name" value="ATP-DEPENDENT RNA HELICASE DHX37-RELATED"/>
    <property type="match status" value="1"/>
</dbReference>
<dbReference type="PROSITE" id="PS51192">
    <property type="entry name" value="HELICASE_ATP_BIND_1"/>
    <property type="match status" value="1"/>
</dbReference>
<dbReference type="InterPro" id="IPR002464">
    <property type="entry name" value="DNA/RNA_helicase_DEAH_CS"/>
</dbReference>
<dbReference type="Pfam" id="PF00271">
    <property type="entry name" value="Helicase_C"/>
    <property type="match status" value="1"/>
</dbReference>
<dbReference type="InterPro" id="IPR014001">
    <property type="entry name" value="Helicase_ATP-bd"/>
</dbReference>
<dbReference type="OrthoDB" id="10025033at2759"/>
<dbReference type="PROSITE" id="PS51194">
    <property type="entry name" value="HELICASE_CTER"/>
    <property type="match status" value="1"/>
</dbReference>
<dbReference type="Pfam" id="PF21010">
    <property type="entry name" value="HA2_C"/>
    <property type="match status" value="1"/>
</dbReference>
<protein>
    <submittedName>
        <fullName evidence="8">DHX37</fullName>
        <ecNumber evidence="8">3.6.4.13</ecNumber>
    </submittedName>
</protein>
<evidence type="ECO:0000256" key="1">
    <source>
        <dbReference type="ARBA" id="ARBA00008792"/>
    </source>
</evidence>
<keyword evidence="5" id="KW-0067">ATP-binding</keyword>
<dbReference type="PANTHER" id="PTHR18934">
    <property type="entry name" value="ATP-DEPENDENT RNA HELICASE"/>
    <property type="match status" value="1"/>
</dbReference>
<keyword evidence="3 8" id="KW-0378">Hydrolase</keyword>
<dbReference type="AlphaFoldDB" id="A0A7R8CZ42"/>